<name>A0ABP3T846_9SPHN</name>
<dbReference type="RefSeq" id="WP_163957028.1">
    <property type="nucleotide sequence ID" value="NZ_BAAAES010000010.1"/>
</dbReference>
<dbReference type="Proteomes" id="UP001500238">
    <property type="component" value="Unassembled WGS sequence"/>
</dbReference>
<proteinExistence type="predicted"/>
<reference evidence="2" key="1">
    <citation type="journal article" date="2019" name="Int. J. Syst. Evol. Microbiol.">
        <title>The Global Catalogue of Microorganisms (GCM) 10K type strain sequencing project: providing services to taxonomists for standard genome sequencing and annotation.</title>
        <authorList>
            <consortium name="The Broad Institute Genomics Platform"/>
            <consortium name="The Broad Institute Genome Sequencing Center for Infectious Disease"/>
            <person name="Wu L."/>
            <person name="Ma J."/>
        </authorList>
    </citation>
    <scope>NUCLEOTIDE SEQUENCE [LARGE SCALE GENOMIC DNA]</scope>
    <source>
        <strain evidence="2">JCM 14603</strain>
    </source>
</reference>
<dbReference type="EMBL" id="BAAAES010000010">
    <property type="protein sequence ID" value="GAA0674750.1"/>
    <property type="molecule type" value="Genomic_DNA"/>
</dbReference>
<dbReference type="InterPro" id="IPR029032">
    <property type="entry name" value="AhpD-like"/>
</dbReference>
<organism evidence="1 2">
    <name type="scientific">Sphingomonas insulae</name>
    <dbReference type="NCBI Taxonomy" id="424800"/>
    <lineage>
        <taxon>Bacteria</taxon>
        <taxon>Pseudomonadati</taxon>
        <taxon>Pseudomonadota</taxon>
        <taxon>Alphaproteobacteria</taxon>
        <taxon>Sphingomonadales</taxon>
        <taxon>Sphingomonadaceae</taxon>
        <taxon>Sphingomonas</taxon>
    </lineage>
</organism>
<accession>A0ABP3T846</accession>
<keyword evidence="2" id="KW-1185">Reference proteome</keyword>
<evidence type="ECO:0000313" key="2">
    <source>
        <dbReference type="Proteomes" id="UP001500238"/>
    </source>
</evidence>
<comment type="caution">
    <text evidence="1">The sequence shown here is derived from an EMBL/GenBank/DDBJ whole genome shotgun (WGS) entry which is preliminary data.</text>
</comment>
<evidence type="ECO:0000313" key="1">
    <source>
        <dbReference type="EMBL" id="GAA0674750.1"/>
    </source>
</evidence>
<gene>
    <name evidence="1" type="ORF">GCM10009102_28570</name>
</gene>
<sequence length="133" mass="14195">MAYMSFTTWDADTTATAPRPVADPVPVAASTARLSALEWSVVALAAKDPLSSLRTPGRMAIAMGALFGDRRRSALADPRLEALRRIAVLGRHQGYTVAPTEIRAFVAAGFSEDQYELVIDSLHAAARRAGARA</sequence>
<protein>
    <submittedName>
        <fullName evidence="1">Uncharacterized protein</fullName>
    </submittedName>
</protein>
<dbReference type="SUPFAM" id="SSF69118">
    <property type="entry name" value="AhpD-like"/>
    <property type="match status" value="1"/>
</dbReference>